<proteinExistence type="predicted"/>
<reference evidence="2 3" key="1">
    <citation type="submission" date="2016-10" db="EMBL/GenBank/DDBJ databases">
        <title>Hydorgenophaga sp. LPB0072 isolated from gastropod.</title>
        <authorList>
            <person name="Kim E."/>
            <person name="Yi H."/>
        </authorList>
    </citation>
    <scope>NUCLEOTIDE SEQUENCE [LARGE SCALE GENOMIC DNA]</scope>
    <source>
        <strain evidence="2 3">LPB0072</strain>
    </source>
</reference>
<evidence type="ECO:0000313" key="3">
    <source>
        <dbReference type="Proteomes" id="UP000185680"/>
    </source>
</evidence>
<evidence type="ECO:0008006" key="4">
    <source>
        <dbReference type="Google" id="ProtNLM"/>
    </source>
</evidence>
<sequence length="216" mass="23760">MNARFRPRTGARAQHRSQTTSTLTATPFLEPDMNPTLPADCLMLARGQALSTLVDPQAPMWQVEQGMLLVKGAQAPGEAAWHLALPGDWLNLPRACGLDEGTQATALLPSRLRTVPQVDRLSRESLLGRLVAQQQRWSMHLMALRSGPVERRIRHLLTLIRLATGGARQGASVAMPVLRDMATLVDAVPETVCRVLVRLQPRQRERAPRSPQPALA</sequence>
<protein>
    <recommendedName>
        <fullName evidence="4">Crp/Fnr family transcriptional regulator</fullName>
    </recommendedName>
</protein>
<feature type="compositionally biased region" description="Basic residues" evidence="1">
    <location>
        <begin position="1"/>
        <end position="15"/>
    </location>
</feature>
<name>A0A1D8P168_9BURK</name>
<dbReference type="STRING" id="1763535.LPB072_22205"/>
<dbReference type="Proteomes" id="UP000185680">
    <property type="component" value="Chromosome"/>
</dbReference>
<evidence type="ECO:0000313" key="2">
    <source>
        <dbReference type="EMBL" id="AOW15115.1"/>
    </source>
</evidence>
<feature type="region of interest" description="Disordered" evidence="1">
    <location>
        <begin position="1"/>
        <end position="31"/>
    </location>
</feature>
<gene>
    <name evidence="2" type="ORF">LPB072_22205</name>
</gene>
<dbReference type="KEGG" id="hyl:LPB072_22205"/>
<accession>A0A1D8P168</accession>
<feature type="compositionally biased region" description="Polar residues" evidence="1">
    <location>
        <begin position="16"/>
        <end position="25"/>
    </location>
</feature>
<dbReference type="AlphaFoldDB" id="A0A1D8P168"/>
<dbReference type="EMBL" id="CP017476">
    <property type="protein sequence ID" value="AOW15115.1"/>
    <property type="molecule type" value="Genomic_DNA"/>
</dbReference>
<organism evidence="2 3">
    <name type="scientific">Hydrogenophaga crassostreae</name>
    <dbReference type="NCBI Taxonomy" id="1763535"/>
    <lineage>
        <taxon>Bacteria</taxon>
        <taxon>Pseudomonadati</taxon>
        <taxon>Pseudomonadota</taxon>
        <taxon>Betaproteobacteria</taxon>
        <taxon>Burkholderiales</taxon>
        <taxon>Comamonadaceae</taxon>
        <taxon>Hydrogenophaga</taxon>
    </lineage>
</organism>
<evidence type="ECO:0000256" key="1">
    <source>
        <dbReference type="SAM" id="MobiDB-lite"/>
    </source>
</evidence>